<sequence>MTEQIDSRAIGALKCIDRATGYILTRPLNVISESADFIRNRSNLYVIKKVAGLGEYTDSFNPVPSLPATGSLSVTVQVKDPLNQYLPRTVDINLPLDTSPENIENSNSIFRPIEVSLYAAPNAGLLSNWSTVRVSVLRNDNVLGEVPVKGSLLRIIRQSDNAVLSSGLSDGRGEALVIIPGVPITQFSEEESSDTELGNDTPVVVSELSVRLEVSFDSSVSWPVNPDVLEANHSSNLVATENMALRTGRMEKINIVLN</sequence>
<gene>
    <name evidence="1" type="ORF">MNBD_GAMMA09-516</name>
</gene>
<organism evidence="1">
    <name type="scientific">hydrothermal vent metagenome</name>
    <dbReference type="NCBI Taxonomy" id="652676"/>
    <lineage>
        <taxon>unclassified sequences</taxon>
        <taxon>metagenomes</taxon>
        <taxon>ecological metagenomes</taxon>
    </lineage>
</organism>
<dbReference type="AlphaFoldDB" id="A0A3B0XN01"/>
<reference evidence="1" key="1">
    <citation type="submission" date="2018-06" db="EMBL/GenBank/DDBJ databases">
        <authorList>
            <person name="Zhirakovskaya E."/>
        </authorList>
    </citation>
    <scope>NUCLEOTIDE SEQUENCE</scope>
</reference>
<accession>A0A3B0XN01</accession>
<evidence type="ECO:0000313" key="1">
    <source>
        <dbReference type="EMBL" id="VAW63279.1"/>
    </source>
</evidence>
<protein>
    <submittedName>
        <fullName evidence="1">Uncharacterized protein</fullName>
    </submittedName>
</protein>
<proteinExistence type="predicted"/>
<dbReference type="EMBL" id="UOFI01000040">
    <property type="protein sequence ID" value="VAW63279.1"/>
    <property type="molecule type" value="Genomic_DNA"/>
</dbReference>
<name>A0A3B0XN01_9ZZZZ</name>